<name>A0AAN9XGM1_PSOTE</name>
<organism evidence="8 9">
    <name type="scientific">Psophocarpus tetragonolobus</name>
    <name type="common">Winged bean</name>
    <name type="synonym">Dolichos tetragonolobus</name>
    <dbReference type="NCBI Taxonomy" id="3891"/>
    <lineage>
        <taxon>Eukaryota</taxon>
        <taxon>Viridiplantae</taxon>
        <taxon>Streptophyta</taxon>
        <taxon>Embryophyta</taxon>
        <taxon>Tracheophyta</taxon>
        <taxon>Spermatophyta</taxon>
        <taxon>Magnoliopsida</taxon>
        <taxon>eudicotyledons</taxon>
        <taxon>Gunneridae</taxon>
        <taxon>Pentapetalae</taxon>
        <taxon>rosids</taxon>
        <taxon>fabids</taxon>
        <taxon>Fabales</taxon>
        <taxon>Fabaceae</taxon>
        <taxon>Papilionoideae</taxon>
        <taxon>50 kb inversion clade</taxon>
        <taxon>NPAAA clade</taxon>
        <taxon>indigoferoid/millettioid clade</taxon>
        <taxon>Phaseoleae</taxon>
        <taxon>Psophocarpus</taxon>
    </lineage>
</organism>
<evidence type="ECO:0000256" key="5">
    <source>
        <dbReference type="ARBA" id="ARBA00023242"/>
    </source>
</evidence>
<dbReference type="PROSITE" id="PS51754">
    <property type="entry name" value="OVATE"/>
    <property type="match status" value="1"/>
</dbReference>
<dbReference type="InterPro" id="IPR006458">
    <property type="entry name" value="Ovate_C"/>
</dbReference>
<dbReference type="Proteomes" id="UP001386955">
    <property type="component" value="Unassembled WGS sequence"/>
</dbReference>
<sequence>MRKVWWKDIEVCLMKKKYPSERVLCEQAACTENKRREPDMASILASQRFFFSSPGTSNSIVDSPDSRSFVPTVKYSLNPYLDFLHSMHDMTRSRQLFDCDYLHQLLLCYLALNPPHTHKYIFRAFTDLLFL</sequence>
<dbReference type="PANTHER" id="PTHR33057">
    <property type="entry name" value="TRANSCRIPTION REPRESSOR OFP7-RELATED"/>
    <property type="match status" value="1"/>
</dbReference>
<evidence type="ECO:0000256" key="6">
    <source>
        <dbReference type="RuleBase" id="RU367028"/>
    </source>
</evidence>
<dbReference type="Pfam" id="PF04844">
    <property type="entry name" value="Ovate"/>
    <property type="match status" value="1"/>
</dbReference>
<keyword evidence="5 6" id="KW-0539">Nucleus</keyword>
<comment type="function">
    <text evidence="6">Transcriptional repressor that regulates multiple aspects of plant growth and development.</text>
</comment>
<dbReference type="AlphaFoldDB" id="A0AAN9XGM1"/>
<evidence type="ECO:0000313" key="8">
    <source>
        <dbReference type="EMBL" id="KAK7391058.1"/>
    </source>
</evidence>
<accession>A0AAN9XGM1</accession>
<keyword evidence="3 6" id="KW-0805">Transcription regulation</keyword>
<evidence type="ECO:0000256" key="4">
    <source>
        <dbReference type="ARBA" id="ARBA00023163"/>
    </source>
</evidence>
<keyword evidence="4 6" id="KW-0804">Transcription</keyword>
<keyword evidence="9" id="KW-1185">Reference proteome</keyword>
<evidence type="ECO:0000256" key="3">
    <source>
        <dbReference type="ARBA" id="ARBA00023015"/>
    </source>
</evidence>
<dbReference type="GO" id="GO:0045892">
    <property type="term" value="P:negative regulation of DNA-templated transcription"/>
    <property type="evidence" value="ECO:0007669"/>
    <property type="project" value="UniProtKB-UniRule"/>
</dbReference>
<protein>
    <recommendedName>
        <fullName evidence="6">Transcription repressor</fullName>
    </recommendedName>
    <alternativeName>
        <fullName evidence="6">Ovate family protein</fullName>
    </alternativeName>
</protein>
<reference evidence="8 9" key="1">
    <citation type="submission" date="2024-01" db="EMBL/GenBank/DDBJ databases">
        <title>The genomes of 5 underutilized Papilionoideae crops provide insights into root nodulation and disease resistanc.</title>
        <authorList>
            <person name="Jiang F."/>
        </authorList>
    </citation>
    <scope>NUCLEOTIDE SEQUENCE [LARGE SCALE GENOMIC DNA]</scope>
    <source>
        <strain evidence="8">DUOXIRENSHENG_FW03</strain>
        <tissue evidence="8">Leaves</tissue>
    </source>
</reference>
<comment type="caution">
    <text evidence="8">The sequence shown here is derived from an EMBL/GenBank/DDBJ whole genome shotgun (WGS) entry which is preliminary data.</text>
</comment>
<gene>
    <name evidence="8" type="ORF">VNO78_19379</name>
</gene>
<evidence type="ECO:0000256" key="1">
    <source>
        <dbReference type="ARBA" id="ARBA00004123"/>
    </source>
</evidence>
<evidence type="ECO:0000259" key="7">
    <source>
        <dbReference type="PROSITE" id="PS51754"/>
    </source>
</evidence>
<dbReference type="InterPro" id="IPR038933">
    <property type="entry name" value="Ovate"/>
</dbReference>
<dbReference type="GO" id="GO:0005634">
    <property type="term" value="C:nucleus"/>
    <property type="evidence" value="ECO:0007669"/>
    <property type="project" value="UniProtKB-SubCell"/>
</dbReference>
<proteinExistence type="predicted"/>
<dbReference type="EMBL" id="JAYMYS010000005">
    <property type="protein sequence ID" value="KAK7391058.1"/>
    <property type="molecule type" value="Genomic_DNA"/>
</dbReference>
<dbReference type="PANTHER" id="PTHR33057:SF175">
    <property type="entry name" value="TRANSCRIPTION REPRESSOR OFP12"/>
    <property type="match status" value="1"/>
</dbReference>
<evidence type="ECO:0000313" key="9">
    <source>
        <dbReference type="Proteomes" id="UP001386955"/>
    </source>
</evidence>
<dbReference type="NCBIfam" id="TIGR01568">
    <property type="entry name" value="A_thal_3678"/>
    <property type="match status" value="1"/>
</dbReference>
<feature type="domain" description="OVATE" evidence="7">
    <location>
        <begin position="72"/>
        <end position="131"/>
    </location>
</feature>
<comment type="subcellular location">
    <subcellularLocation>
        <location evidence="1 6">Nucleus</location>
    </subcellularLocation>
</comment>
<evidence type="ECO:0000256" key="2">
    <source>
        <dbReference type="ARBA" id="ARBA00022491"/>
    </source>
</evidence>
<keyword evidence="2 6" id="KW-0678">Repressor</keyword>